<proteinExistence type="predicted"/>
<gene>
    <name evidence="1" type="ORF">METZ01_LOCUS451354</name>
</gene>
<accession>A0A382ZT86</accession>
<organism evidence="1">
    <name type="scientific">marine metagenome</name>
    <dbReference type="NCBI Taxonomy" id="408172"/>
    <lineage>
        <taxon>unclassified sequences</taxon>
        <taxon>metagenomes</taxon>
        <taxon>ecological metagenomes</taxon>
    </lineage>
</organism>
<dbReference type="EMBL" id="UINC01186329">
    <property type="protein sequence ID" value="SVD98500.1"/>
    <property type="molecule type" value="Genomic_DNA"/>
</dbReference>
<protein>
    <submittedName>
        <fullName evidence="1">Uncharacterized protein</fullName>
    </submittedName>
</protein>
<sequence>MNDLNAPIFCEDSDRLSLVTDQGKTFLGLEDSSSPEIAWRVRSLFEHLNGKLGFPDTPEGKRHQECFNQMLRSVYPEIMIDLADMIYVQHERPAVYLNFDHINITLKKYLERSAEELQTINKQMGHVFLDFGRMLKDSPEWVNDPDVVRLLAESYSYYLFQTRNFPWEDPLQGIPGNPTGP</sequence>
<evidence type="ECO:0000313" key="1">
    <source>
        <dbReference type="EMBL" id="SVD98500.1"/>
    </source>
</evidence>
<feature type="non-terminal residue" evidence="1">
    <location>
        <position position="181"/>
    </location>
</feature>
<reference evidence="1" key="1">
    <citation type="submission" date="2018-05" db="EMBL/GenBank/DDBJ databases">
        <authorList>
            <person name="Lanie J.A."/>
            <person name="Ng W.-L."/>
            <person name="Kazmierczak K.M."/>
            <person name="Andrzejewski T.M."/>
            <person name="Davidsen T.M."/>
            <person name="Wayne K.J."/>
            <person name="Tettelin H."/>
            <person name="Glass J.I."/>
            <person name="Rusch D."/>
            <person name="Podicherti R."/>
            <person name="Tsui H.-C.T."/>
            <person name="Winkler M.E."/>
        </authorList>
    </citation>
    <scope>NUCLEOTIDE SEQUENCE</scope>
</reference>
<dbReference type="AlphaFoldDB" id="A0A382ZT86"/>
<name>A0A382ZT86_9ZZZZ</name>